<dbReference type="InterPro" id="IPR004843">
    <property type="entry name" value="Calcineurin-like_PHP"/>
</dbReference>
<organism evidence="2 3">
    <name type="scientific">Exaiptasia diaphana</name>
    <name type="common">Tropical sea anemone</name>
    <name type="synonym">Aiptasia pulchella</name>
    <dbReference type="NCBI Taxonomy" id="2652724"/>
    <lineage>
        <taxon>Eukaryota</taxon>
        <taxon>Metazoa</taxon>
        <taxon>Cnidaria</taxon>
        <taxon>Anthozoa</taxon>
        <taxon>Hexacorallia</taxon>
        <taxon>Actiniaria</taxon>
        <taxon>Aiptasiidae</taxon>
        <taxon>Exaiptasia</taxon>
    </lineage>
</organism>
<dbReference type="PANTHER" id="PTHR43143:SF1">
    <property type="entry name" value="SERINE_THREONINE-PROTEIN PHOSPHATASE CPPED1"/>
    <property type="match status" value="1"/>
</dbReference>
<dbReference type="InterPro" id="IPR029052">
    <property type="entry name" value="Metallo-depent_PP-like"/>
</dbReference>
<dbReference type="GeneID" id="110244162"/>
<dbReference type="AlphaFoldDB" id="A0A913XK07"/>
<dbReference type="InterPro" id="IPR051918">
    <property type="entry name" value="STPP_CPPED1"/>
</dbReference>
<evidence type="ECO:0000313" key="3">
    <source>
        <dbReference type="Proteomes" id="UP000887567"/>
    </source>
</evidence>
<dbReference type="PANTHER" id="PTHR43143">
    <property type="entry name" value="METALLOPHOSPHOESTERASE, CALCINEURIN SUPERFAMILY"/>
    <property type="match status" value="1"/>
</dbReference>
<dbReference type="KEGG" id="epa:110244162"/>
<sequence>MNLEIPPDALAINQAQNAGKTPDESNILKAKNFKLPGLTRYREGVMKEAFFFVQVVGPKFGSSAYPEEDCKAEKRRMEEIVNCVNKMEPDPRFLVVCGDFTHCKPDDKEYFQQVENFKGAFDNLKSGIPVICVCGRNEFDKEPSPQSIESYRLNFGEDWFAFWIEGVQFVVLNSLYYGDLKASEDFVSEQNEWLESVLLEAQVNPPQFIIVIQDTPWFVSDSSEPDSNNNVDLATRQIMVPKMREANVKAILSGDQNGSSSDGGIEAIQTSCLNGSDGHGFRVFKVKSDSIQHNFFTLGNSPKDLNNEF</sequence>
<accession>A0A913XK07</accession>
<proteinExistence type="predicted"/>
<dbReference type="Proteomes" id="UP000887567">
    <property type="component" value="Unplaced"/>
</dbReference>
<dbReference type="GO" id="GO:0016787">
    <property type="term" value="F:hydrolase activity"/>
    <property type="evidence" value="ECO:0007669"/>
    <property type="project" value="InterPro"/>
</dbReference>
<evidence type="ECO:0000259" key="1">
    <source>
        <dbReference type="Pfam" id="PF00149"/>
    </source>
</evidence>
<reference evidence="2" key="1">
    <citation type="submission" date="2022-11" db="UniProtKB">
        <authorList>
            <consortium name="EnsemblMetazoa"/>
        </authorList>
    </citation>
    <scope>IDENTIFICATION</scope>
</reference>
<dbReference type="Pfam" id="PF00149">
    <property type="entry name" value="Metallophos"/>
    <property type="match status" value="1"/>
</dbReference>
<keyword evidence="3" id="KW-1185">Reference proteome</keyword>
<dbReference type="RefSeq" id="XP_020906013.1">
    <property type="nucleotide sequence ID" value="XM_021050354.2"/>
</dbReference>
<dbReference type="Gene3D" id="3.60.21.10">
    <property type="match status" value="1"/>
</dbReference>
<dbReference type="OrthoDB" id="45007at2759"/>
<dbReference type="OMA" id="FWVEGVQ"/>
<dbReference type="EnsemblMetazoa" id="XM_021050354.2">
    <property type="protein sequence ID" value="XP_020906013.1"/>
    <property type="gene ID" value="LOC110244162"/>
</dbReference>
<feature type="domain" description="Calcineurin-like phosphoesterase" evidence="1">
    <location>
        <begin position="80"/>
        <end position="255"/>
    </location>
</feature>
<protein>
    <recommendedName>
        <fullName evidence="1">Calcineurin-like phosphoesterase domain-containing protein</fullName>
    </recommendedName>
</protein>
<dbReference type="SUPFAM" id="SSF56300">
    <property type="entry name" value="Metallo-dependent phosphatases"/>
    <property type="match status" value="1"/>
</dbReference>
<evidence type="ECO:0000313" key="2">
    <source>
        <dbReference type="EnsemblMetazoa" id="XP_020906013.1"/>
    </source>
</evidence>
<name>A0A913XK07_EXADI</name>